<dbReference type="PANTHER" id="PTHR24100:SF0">
    <property type="entry name" value="V-SET DOMAIN-CONTAINING T-CELL ACTIVATION INHIBITOR 1"/>
    <property type="match status" value="1"/>
</dbReference>
<dbReference type="SUPFAM" id="SSF48726">
    <property type="entry name" value="Immunoglobulin"/>
    <property type="match status" value="3"/>
</dbReference>
<dbReference type="RefSeq" id="XP_050924003.1">
    <property type="nucleotide sequence ID" value="XM_051068046.1"/>
</dbReference>
<dbReference type="GO" id="GO:0009897">
    <property type="term" value="C:external side of plasma membrane"/>
    <property type="evidence" value="ECO:0007669"/>
    <property type="project" value="TreeGrafter"/>
</dbReference>
<reference evidence="7 8" key="1">
    <citation type="submission" date="2025-04" db="UniProtKB">
        <authorList>
            <consortium name="RefSeq"/>
        </authorList>
    </citation>
    <scope>IDENTIFICATION</scope>
    <source>
        <tissue evidence="7 8">Brain</tissue>
    </source>
</reference>
<name>A0AAJ8B282_LATCA</name>
<dbReference type="PROSITE" id="PS50835">
    <property type="entry name" value="IG_LIKE"/>
    <property type="match status" value="3"/>
</dbReference>
<evidence type="ECO:0000313" key="8">
    <source>
        <dbReference type="RefSeq" id="XP_050924004.1"/>
    </source>
</evidence>
<dbReference type="Pfam" id="PF07686">
    <property type="entry name" value="V-set"/>
    <property type="match status" value="1"/>
</dbReference>
<evidence type="ECO:0000313" key="7">
    <source>
        <dbReference type="RefSeq" id="XP_050924003.1"/>
    </source>
</evidence>
<evidence type="ECO:0000256" key="1">
    <source>
        <dbReference type="ARBA" id="ARBA00004370"/>
    </source>
</evidence>
<keyword evidence="2" id="KW-0472">Membrane</keyword>
<evidence type="ECO:0000256" key="4">
    <source>
        <dbReference type="SAM" id="SignalP"/>
    </source>
</evidence>
<dbReference type="Pfam" id="PF22705">
    <property type="entry name" value="C2-set_3"/>
    <property type="match status" value="2"/>
</dbReference>
<dbReference type="GO" id="GO:0005102">
    <property type="term" value="F:signaling receptor binding"/>
    <property type="evidence" value="ECO:0007669"/>
    <property type="project" value="TreeGrafter"/>
</dbReference>
<evidence type="ECO:0000259" key="5">
    <source>
        <dbReference type="PROSITE" id="PS50835"/>
    </source>
</evidence>
<dbReference type="InterPro" id="IPR013783">
    <property type="entry name" value="Ig-like_fold"/>
</dbReference>
<dbReference type="InterPro" id="IPR053896">
    <property type="entry name" value="BTN3A2-like_Ig-C"/>
</dbReference>
<feature type="domain" description="Ig-like" evidence="5">
    <location>
        <begin position="32"/>
        <end position="138"/>
    </location>
</feature>
<dbReference type="SMART" id="SM00409">
    <property type="entry name" value="IG"/>
    <property type="match status" value="2"/>
</dbReference>
<dbReference type="InterPro" id="IPR007110">
    <property type="entry name" value="Ig-like_dom"/>
</dbReference>
<dbReference type="Proteomes" id="UP000694890">
    <property type="component" value="Unplaced"/>
</dbReference>
<evidence type="ECO:0000313" key="6">
    <source>
        <dbReference type="Proteomes" id="UP000694890"/>
    </source>
</evidence>
<dbReference type="InterPro" id="IPR050504">
    <property type="entry name" value="IgSF_BTN/MOG"/>
</dbReference>
<comment type="subcellular location">
    <subcellularLocation>
        <location evidence="1">Membrane</location>
    </subcellularLocation>
</comment>
<sequence>MELRSTAMELLPLVCLCLLTWSGTTFADGNDPGVIRVVVFEDDDAVLPCSFGSVNIEHQVFDWKKDGQEVFIYDNGRTYGNGMSGQDKQFEGRVEHFPNLLKSGNASIVIRPAKLADSGSYTCDSVQNGVSTTRSRIKLIVGVAANPSVTSLKTTKDWVLLQCVVQGASPKPEVVWQDSSGHNLTAKEQVSERGGCYDITLKTNVTKTDNYTCVATQEEINHRLYAWTDVYISGAPQLHMSVVYGLKAGVQLQCDVQGASPQPNVHWKDSDGNILPAEKSQVSEEGGHYRITLQATVTETKRYHCVVTQEKTNRQTEASVFVNGAGVQLHGSDDVSRKVMIGLIAAVLAELL</sequence>
<feature type="chain" id="PRO_5044709779" evidence="4">
    <location>
        <begin position="28"/>
        <end position="352"/>
    </location>
</feature>
<feature type="domain" description="Ig-like" evidence="5">
    <location>
        <begin position="147"/>
        <end position="217"/>
    </location>
</feature>
<keyword evidence="4" id="KW-0732">Signal</keyword>
<dbReference type="Gene3D" id="2.60.40.10">
    <property type="entry name" value="Immunoglobulins"/>
    <property type="match status" value="3"/>
</dbReference>
<proteinExistence type="predicted"/>
<dbReference type="GO" id="GO:0050852">
    <property type="term" value="P:T cell receptor signaling pathway"/>
    <property type="evidence" value="ECO:0007669"/>
    <property type="project" value="TreeGrafter"/>
</dbReference>
<feature type="domain" description="Ig-like" evidence="5">
    <location>
        <begin position="236"/>
        <end position="321"/>
    </location>
</feature>
<dbReference type="PANTHER" id="PTHR24100">
    <property type="entry name" value="BUTYROPHILIN"/>
    <property type="match status" value="1"/>
</dbReference>
<dbReference type="InterPro" id="IPR036179">
    <property type="entry name" value="Ig-like_dom_sf"/>
</dbReference>
<dbReference type="CDD" id="cd00096">
    <property type="entry name" value="Ig"/>
    <property type="match status" value="1"/>
</dbReference>
<dbReference type="RefSeq" id="XP_050924004.1">
    <property type="nucleotide sequence ID" value="XM_051068047.1"/>
</dbReference>
<dbReference type="GO" id="GO:0001817">
    <property type="term" value="P:regulation of cytokine production"/>
    <property type="evidence" value="ECO:0007669"/>
    <property type="project" value="TreeGrafter"/>
</dbReference>
<dbReference type="AlphaFoldDB" id="A0AAJ8B282"/>
<protein>
    <submittedName>
        <fullName evidence="7">CD276 antigen isoform X1</fullName>
    </submittedName>
    <submittedName>
        <fullName evidence="8">CD276 antigen isoform X2</fullName>
    </submittedName>
</protein>
<dbReference type="InterPro" id="IPR013106">
    <property type="entry name" value="Ig_V-set"/>
</dbReference>
<evidence type="ECO:0000256" key="2">
    <source>
        <dbReference type="ARBA" id="ARBA00023136"/>
    </source>
</evidence>
<dbReference type="GeneID" id="108892726"/>
<accession>A0AAJ8B282</accession>
<keyword evidence="3" id="KW-0393">Immunoglobulin domain</keyword>
<feature type="signal peptide" evidence="4">
    <location>
        <begin position="1"/>
        <end position="27"/>
    </location>
</feature>
<organism evidence="6 7">
    <name type="scientific">Lates calcarifer</name>
    <name type="common">Barramundi</name>
    <name type="synonym">Holocentrus calcarifer</name>
    <dbReference type="NCBI Taxonomy" id="8187"/>
    <lineage>
        <taxon>Eukaryota</taxon>
        <taxon>Metazoa</taxon>
        <taxon>Chordata</taxon>
        <taxon>Craniata</taxon>
        <taxon>Vertebrata</taxon>
        <taxon>Euteleostomi</taxon>
        <taxon>Actinopterygii</taxon>
        <taxon>Neopterygii</taxon>
        <taxon>Teleostei</taxon>
        <taxon>Neoteleostei</taxon>
        <taxon>Acanthomorphata</taxon>
        <taxon>Carangaria</taxon>
        <taxon>Carangaria incertae sedis</taxon>
        <taxon>Centropomidae</taxon>
        <taxon>Lates</taxon>
    </lineage>
</organism>
<evidence type="ECO:0000256" key="3">
    <source>
        <dbReference type="ARBA" id="ARBA00023319"/>
    </source>
</evidence>
<gene>
    <name evidence="7 8" type="primary">LOC108892726</name>
</gene>
<dbReference type="InterPro" id="IPR003599">
    <property type="entry name" value="Ig_sub"/>
</dbReference>